<dbReference type="AlphaFoldDB" id="A0A1H1ZMX7"/>
<accession>A0A1H1ZMX7</accession>
<evidence type="ECO:0000259" key="1">
    <source>
        <dbReference type="Pfam" id="PF13472"/>
    </source>
</evidence>
<name>A0A1H1ZMX7_9ACTN</name>
<gene>
    <name evidence="2" type="ORF">SAMN04489812_5337</name>
</gene>
<protein>
    <submittedName>
        <fullName evidence="2">Lysophospholipase L1</fullName>
    </submittedName>
</protein>
<dbReference type="SUPFAM" id="SSF52266">
    <property type="entry name" value="SGNH hydrolase"/>
    <property type="match status" value="1"/>
</dbReference>
<dbReference type="STRING" id="630515.SAMN04489812_5337"/>
<dbReference type="OrthoDB" id="9794725at2"/>
<proteinExistence type="predicted"/>
<sequence>MTIIVRSGTRVMFTGDSITDCRRLDTDNPLGYGYPLRVAGQWDLAHPDRSPVWMNSGISGNRVVDLQGRWQTDVLEARPDLVSVLVGINDCGFHFALDFDEVTAAEYRAGYRELLRPLADAGIQLILIEPFLLPVSEDQLKWRDDLDAKIDVVHELAEQYGATLIEADRMFTELAEQTGPEHWAADGVHPTAAGHQALADAWLQQVQ</sequence>
<evidence type="ECO:0000313" key="2">
    <source>
        <dbReference type="EMBL" id="SDT35165.1"/>
    </source>
</evidence>
<organism evidence="2 3">
    <name type="scientific">Microlunatus soli</name>
    <dbReference type="NCBI Taxonomy" id="630515"/>
    <lineage>
        <taxon>Bacteria</taxon>
        <taxon>Bacillati</taxon>
        <taxon>Actinomycetota</taxon>
        <taxon>Actinomycetes</taxon>
        <taxon>Propionibacteriales</taxon>
        <taxon>Propionibacteriaceae</taxon>
        <taxon>Microlunatus</taxon>
    </lineage>
</organism>
<feature type="domain" description="SGNH hydrolase-type esterase" evidence="1">
    <location>
        <begin position="13"/>
        <end position="197"/>
    </location>
</feature>
<dbReference type="Pfam" id="PF13472">
    <property type="entry name" value="Lipase_GDSL_2"/>
    <property type="match status" value="1"/>
</dbReference>
<reference evidence="2 3" key="1">
    <citation type="submission" date="2016-10" db="EMBL/GenBank/DDBJ databases">
        <authorList>
            <person name="de Groot N.N."/>
        </authorList>
    </citation>
    <scope>NUCLEOTIDE SEQUENCE [LARGE SCALE GENOMIC DNA]</scope>
    <source>
        <strain evidence="2 3">DSM 21800</strain>
    </source>
</reference>
<dbReference type="CDD" id="cd01834">
    <property type="entry name" value="SGNH_hydrolase_like_2"/>
    <property type="match status" value="1"/>
</dbReference>
<dbReference type="RefSeq" id="WP_091529303.1">
    <property type="nucleotide sequence ID" value="NZ_LT629772.1"/>
</dbReference>
<keyword evidence="3" id="KW-1185">Reference proteome</keyword>
<dbReference type="GO" id="GO:0004622">
    <property type="term" value="F:phosphatidylcholine lysophospholipase activity"/>
    <property type="evidence" value="ECO:0007669"/>
    <property type="project" value="TreeGrafter"/>
</dbReference>
<dbReference type="Proteomes" id="UP000199103">
    <property type="component" value="Chromosome I"/>
</dbReference>
<evidence type="ECO:0000313" key="3">
    <source>
        <dbReference type="Proteomes" id="UP000199103"/>
    </source>
</evidence>
<dbReference type="InterPro" id="IPR051532">
    <property type="entry name" value="Ester_Hydrolysis_Enzymes"/>
</dbReference>
<dbReference type="Gene3D" id="3.40.50.1110">
    <property type="entry name" value="SGNH hydrolase"/>
    <property type="match status" value="1"/>
</dbReference>
<dbReference type="PANTHER" id="PTHR30383:SF5">
    <property type="entry name" value="SGNH HYDROLASE-TYPE ESTERASE DOMAIN-CONTAINING PROTEIN"/>
    <property type="match status" value="1"/>
</dbReference>
<dbReference type="InterPro" id="IPR013830">
    <property type="entry name" value="SGNH_hydro"/>
</dbReference>
<dbReference type="InterPro" id="IPR036514">
    <property type="entry name" value="SGNH_hydro_sf"/>
</dbReference>
<dbReference type="PANTHER" id="PTHR30383">
    <property type="entry name" value="THIOESTERASE 1/PROTEASE 1/LYSOPHOSPHOLIPASE L1"/>
    <property type="match status" value="1"/>
</dbReference>
<dbReference type="EMBL" id="LT629772">
    <property type="protein sequence ID" value="SDT35165.1"/>
    <property type="molecule type" value="Genomic_DNA"/>
</dbReference>